<dbReference type="InterPro" id="IPR039426">
    <property type="entry name" value="TonB-dep_rcpt-like"/>
</dbReference>
<feature type="domain" description="TonB-dependent receptor-like beta-barrel" evidence="11">
    <location>
        <begin position="398"/>
        <end position="936"/>
    </location>
</feature>
<evidence type="ECO:0000256" key="3">
    <source>
        <dbReference type="ARBA" id="ARBA00022452"/>
    </source>
</evidence>
<keyword evidence="13" id="KW-0675">Receptor</keyword>
<keyword evidence="6 8" id="KW-0472">Membrane</keyword>
<dbReference type="PANTHER" id="PTHR47234">
    <property type="match status" value="1"/>
</dbReference>
<keyword evidence="4 8" id="KW-0812">Transmembrane</keyword>
<evidence type="ECO:0000313" key="14">
    <source>
        <dbReference type="Proteomes" id="UP001500523"/>
    </source>
</evidence>
<dbReference type="Proteomes" id="UP001500523">
    <property type="component" value="Unassembled WGS sequence"/>
</dbReference>
<dbReference type="Gene3D" id="2.40.170.20">
    <property type="entry name" value="TonB-dependent receptor, beta-barrel domain"/>
    <property type="match status" value="1"/>
</dbReference>
<sequence length="976" mass="104215">MNTTHRSTRKAALLAAVMPFAVILSTAAHAQAAPQTPADPQATESADDIVVTGSRIARPEVDSPVPVTTITNAQLLQRASPNVSDILNELPQVAVGSTRTNSNFLTSGTGISTVNLRGLGSNRTLVLVNGRRFIGGFGGDTAVDLNNIPVDLIERVDNITGGSSAVYGSDAIAGVVNFIMRDSFEGLQVRAQGGITERGDSGRYLVSVTGGTKWGADDRGNALFNVSYDRDQGLFSSDRAISAQDCANLVCGPASYSSFAPQGQFQLINGANAAVSALPGGVSNFSYNPDGSLALLRGYQGGAYGFNRNGVRRISVPLERYLANAIVNYELTDSMKAYGEVTYGRTSSNASLEASALAETDIYASGGIPITNAFIPTSIANAINLANSDANSANDITSIAFRRRQNDVFSRSNRAKRDTWRAVAGVRGDLGSKFNYDVSYVFGHLNDFNASQDVDTARYRQSLDSIRIGAGNVVGTDIVCRDVAARANGCVPINLFGLNTADPRAASYVQAVVPKSEEITNEQHVITASVSSSSLFDLGAGGVGAAIGVEYRKESVVDDLDILTNTGGNSGNQIPDLRGSQSVREVFGEVNVPLLSDRGLFRYLGVNGAIRYSDYNTIGGVLSWNAGAEWEPVRGLRLRGRYAVANRAPNNSELFSAPSETFAGVTDPCDGITRTSTGGGDAACRAVPGIAAFFAANPNGTFAYTLADTQGINGFVGGNRNLKEETAKTITAGFTFTPDFLRGFQFTADYFDIRVDDAINTLDRSDTVEKCLLTGDAVFCDNVLRFAPTGYLQTVNAQLINVAGYKVRGIDASVRYSRPLGLTENDNLSIIGNYTYQIDYRLQTDPASPVDEFAGSFGRGFSEHRANVRATYRTNGTGLSWQTTFLSGGPFTVNNFISNDPAVVALNDVKDYWLHNLQISQEVTAGFTFFFNIDNVFDKKPQYLPGTPFNTPTGLETSADFDLFGRAFTAGARFRF</sequence>
<evidence type="ECO:0000256" key="5">
    <source>
        <dbReference type="ARBA" id="ARBA00023077"/>
    </source>
</evidence>
<keyword evidence="2 8" id="KW-0813">Transport</keyword>
<evidence type="ECO:0000313" key="13">
    <source>
        <dbReference type="EMBL" id="GAA3698282.1"/>
    </source>
</evidence>
<evidence type="ECO:0000256" key="2">
    <source>
        <dbReference type="ARBA" id="ARBA00022448"/>
    </source>
</evidence>
<evidence type="ECO:0000256" key="4">
    <source>
        <dbReference type="ARBA" id="ARBA00022692"/>
    </source>
</evidence>
<evidence type="ECO:0000256" key="1">
    <source>
        <dbReference type="ARBA" id="ARBA00004571"/>
    </source>
</evidence>
<comment type="subcellular location">
    <subcellularLocation>
        <location evidence="1 8">Cell outer membrane</location>
        <topology evidence="1 8">Multi-pass membrane protein</topology>
    </subcellularLocation>
</comment>
<keyword evidence="10" id="KW-0732">Signal</keyword>
<dbReference type="Pfam" id="PF07715">
    <property type="entry name" value="Plug"/>
    <property type="match status" value="1"/>
</dbReference>
<keyword evidence="3 8" id="KW-1134">Transmembrane beta strand</keyword>
<evidence type="ECO:0000256" key="10">
    <source>
        <dbReference type="SAM" id="SignalP"/>
    </source>
</evidence>
<dbReference type="Gene3D" id="2.170.130.10">
    <property type="entry name" value="TonB-dependent receptor, plug domain"/>
    <property type="match status" value="1"/>
</dbReference>
<gene>
    <name evidence="13" type="ORF">GCM10022268_05880</name>
</gene>
<dbReference type="RefSeq" id="WP_344691870.1">
    <property type="nucleotide sequence ID" value="NZ_BAABBF010000001.1"/>
</dbReference>
<feature type="domain" description="TonB-dependent receptor plug" evidence="12">
    <location>
        <begin position="61"/>
        <end position="175"/>
    </location>
</feature>
<dbReference type="SUPFAM" id="SSF56935">
    <property type="entry name" value="Porins"/>
    <property type="match status" value="1"/>
</dbReference>
<evidence type="ECO:0000256" key="7">
    <source>
        <dbReference type="ARBA" id="ARBA00023237"/>
    </source>
</evidence>
<feature type="signal peptide" evidence="10">
    <location>
        <begin position="1"/>
        <end position="30"/>
    </location>
</feature>
<protein>
    <submittedName>
        <fullName evidence="13">TonB-dependent receptor</fullName>
    </submittedName>
</protein>
<dbReference type="PROSITE" id="PS52016">
    <property type="entry name" value="TONB_DEPENDENT_REC_3"/>
    <property type="match status" value="1"/>
</dbReference>
<evidence type="ECO:0000259" key="11">
    <source>
        <dbReference type="Pfam" id="PF00593"/>
    </source>
</evidence>
<accession>A0ABP7D2F0</accession>
<dbReference type="InterPro" id="IPR012910">
    <property type="entry name" value="Plug_dom"/>
</dbReference>
<evidence type="ECO:0000256" key="8">
    <source>
        <dbReference type="PROSITE-ProRule" id="PRU01360"/>
    </source>
</evidence>
<reference evidence="14" key="1">
    <citation type="journal article" date="2019" name="Int. J. Syst. Evol. Microbiol.">
        <title>The Global Catalogue of Microorganisms (GCM) 10K type strain sequencing project: providing services to taxonomists for standard genome sequencing and annotation.</title>
        <authorList>
            <consortium name="The Broad Institute Genomics Platform"/>
            <consortium name="The Broad Institute Genome Sequencing Center for Infectious Disease"/>
            <person name="Wu L."/>
            <person name="Ma J."/>
        </authorList>
    </citation>
    <scope>NUCLEOTIDE SEQUENCE [LARGE SCALE GENOMIC DNA]</scope>
    <source>
        <strain evidence="14">JCM 17498</strain>
    </source>
</reference>
<dbReference type="InterPro" id="IPR037066">
    <property type="entry name" value="Plug_dom_sf"/>
</dbReference>
<proteinExistence type="inferred from homology"/>
<dbReference type="InterPro" id="IPR036942">
    <property type="entry name" value="Beta-barrel_TonB_sf"/>
</dbReference>
<evidence type="ECO:0000256" key="6">
    <source>
        <dbReference type="ARBA" id="ARBA00023136"/>
    </source>
</evidence>
<organism evidence="13 14">
    <name type="scientific">Sphingomonas cynarae</name>
    <dbReference type="NCBI Taxonomy" id="930197"/>
    <lineage>
        <taxon>Bacteria</taxon>
        <taxon>Pseudomonadati</taxon>
        <taxon>Pseudomonadota</taxon>
        <taxon>Alphaproteobacteria</taxon>
        <taxon>Sphingomonadales</taxon>
        <taxon>Sphingomonadaceae</taxon>
        <taxon>Sphingomonas</taxon>
    </lineage>
</organism>
<comment type="caution">
    <text evidence="13">The sequence shown here is derived from an EMBL/GenBank/DDBJ whole genome shotgun (WGS) entry which is preliminary data.</text>
</comment>
<feature type="chain" id="PRO_5045120027" evidence="10">
    <location>
        <begin position="31"/>
        <end position="976"/>
    </location>
</feature>
<name>A0ABP7D2F0_9SPHN</name>
<evidence type="ECO:0000256" key="9">
    <source>
        <dbReference type="RuleBase" id="RU003357"/>
    </source>
</evidence>
<keyword evidence="5 9" id="KW-0798">TonB box</keyword>
<keyword evidence="14" id="KW-1185">Reference proteome</keyword>
<evidence type="ECO:0000259" key="12">
    <source>
        <dbReference type="Pfam" id="PF07715"/>
    </source>
</evidence>
<dbReference type="Pfam" id="PF00593">
    <property type="entry name" value="TonB_dep_Rec_b-barrel"/>
    <property type="match status" value="1"/>
</dbReference>
<keyword evidence="7 8" id="KW-0998">Cell outer membrane</keyword>
<dbReference type="EMBL" id="BAABBF010000001">
    <property type="protein sequence ID" value="GAA3698282.1"/>
    <property type="molecule type" value="Genomic_DNA"/>
</dbReference>
<dbReference type="PANTHER" id="PTHR47234:SF2">
    <property type="entry name" value="TONB-DEPENDENT RECEPTOR"/>
    <property type="match status" value="1"/>
</dbReference>
<comment type="similarity">
    <text evidence="8 9">Belongs to the TonB-dependent receptor family.</text>
</comment>
<dbReference type="InterPro" id="IPR000531">
    <property type="entry name" value="Beta-barrel_TonB"/>
</dbReference>